<dbReference type="InterPro" id="IPR000743">
    <property type="entry name" value="Glyco_hydro_28"/>
</dbReference>
<feature type="compositionally biased region" description="Basic residues" evidence="9">
    <location>
        <begin position="32"/>
        <end position="48"/>
    </location>
</feature>
<dbReference type="GO" id="GO:0004650">
    <property type="term" value="F:polygalacturonase activity"/>
    <property type="evidence" value="ECO:0007669"/>
    <property type="project" value="InterPro"/>
</dbReference>
<feature type="signal peptide" evidence="10">
    <location>
        <begin position="1"/>
        <end position="21"/>
    </location>
</feature>
<dbReference type="PANTHER" id="PTHR31375">
    <property type="match status" value="1"/>
</dbReference>
<keyword evidence="4" id="KW-0964">Secreted</keyword>
<evidence type="ECO:0000256" key="5">
    <source>
        <dbReference type="ARBA" id="ARBA00022801"/>
    </source>
</evidence>
<evidence type="ECO:0000256" key="10">
    <source>
        <dbReference type="SAM" id="SignalP"/>
    </source>
</evidence>
<dbReference type="SUPFAM" id="SSF51126">
    <property type="entry name" value="Pectin lyase-like"/>
    <property type="match status" value="1"/>
</dbReference>
<dbReference type="AlphaFoldDB" id="A0A843TQZ4"/>
<dbReference type="Proteomes" id="UP000652761">
    <property type="component" value="Unassembled WGS sequence"/>
</dbReference>
<evidence type="ECO:0000256" key="1">
    <source>
        <dbReference type="ARBA" id="ARBA00004191"/>
    </source>
</evidence>
<dbReference type="Gene3D" id="2.160.20.10">
    <property type="entry name" value="Single-stranded right-handed beta-helix, Pectin lyase-like"/>
    <property type="match status" value="1"/>
</dbReference>
<dbReference type="InterPro" id="IPR011050">
    <property type="entry name" value="Pectin_lyase_fold/virulence"/>
</dbReference>
<evidence type="ECO:0000256" key="6">
    <source>
        <dbReference type="ARBA" id="ARBA00023295"/>
    </source>
</evidence>
<protein>
    <recommendedName>
        <fullName evidence="13">Polygalacturonase</fullName>
    </recommendedName>
</protein>
<gene>
    <name evidence="11" type="ORF">Taro_004913</name>
</gene>
<evidence type="ECO:0000256" key="7">
    <source>
        <dbReference type="ARBA" id="ARBA00023316"/>
    </source>
</evidence>
<evidence type="ECO:0000256" key="9">
    <source>
        <dbReference type="SAM" id="MobiDB-lite"/>
    </source>
</evidence>
<accession>A0A843TQZ4</accession>
<keyword evidence="10" id="KW-0732">Signal</keyword>
<proteinExistence type="inferred from homology"/>
<dbReference type="SMART" id="SM00710">
    <property type="entry name" value="PbH1"/>
    <property type="match status" value="5"/>
</dbReference>
<dbReference type="Pfam" id="PF00295">
    <property type="entry name" value="Glyco_hydro_28"/>
    <property type="match status" value="1"/>
</dbReference>
<keyword evidence="12" id="KW-1185">Reference proteome</keyword>
<reference evidence="11" key="1">
    <citation type="submission" date="2017-07" db="EMBL/GenBank/DDBJ databases">
        <title>Taro Niue Genome Assembly and Annotation.</title>
        <authorList>
            <person name="Atibalentja N."/>
            <person name="Keating K."/>
            <person name="Fields C.J."/>
        </authorList>
    </citation>
    <scope>NUCLEOTIDE SEQUENCE</scope>
    <source>
        <strain evidence="11">Niue_2</strain>
        <tissue evidence="11">Leaf</tissue>
    </source>
</reference>
<keyword evidence="5 8" id="KW-0378">Hydrolase</keyword>
<evidence type="ECO:0000313" key="12">
    <source>
        <dbReference type="Proteomes" id="UP000652761"/>
    </source>
</evidence>
<name>A0A843TQZ4_COLES</name>
<comment type="similarity">
    <text evidence="2 8">Belongs to the glycosyl hydrolase 28 family.</text>
</comment>
<feature type="chain" id="PRO_5032446335" description="Polygalacturonase" evidence="10">
    <location>
        <begin position="22"/>
        <end position="457"/>
    </location>
</feature>
<dbReference type="GO" id="GO:0005975">
    <property type="term" value="P:carbohydrate metabolic process"/>
    <property type="evidence" value="ECO:0007669"/>
    <property type="project" value="InterPro"/>
</dbReference>
<feature type="region of interest" description="Disordered" evidence="9">
    <location>
        <begin position="29"/>
        <end position="72"/>
    </location>
</feature>
<dbReference type="InterPro" id="IPR006626">
    <property type="entry name" value="PbH1"/>
</dbReference>
<evidence type="ECO:0000256" key="4">
    <source>
        <dbReference type="ARBA" id="ARBA00022525"/>
    </source>
</evidence>
<comment type="subcellular location">
    <subcellularLocation>
        <location evidence="1">Secreted</location>
        <location evidence="1">Cell wall</location>
    </subcellularLocation>
</comment>
<evidence type="ECO:0008006" key="13">
    <source>
        <dbReference type="Google" id="ProtNLM"/>
    </source>
</evidence>
<dbReference type="OrthoDB" id="187139at2759"/>
<evidence type="ECO:0000256" key="3">
    <source>
        <dbReference type="ARBA" id="ARBA00022512"/>
    </source>
</evidence>
<keyword evidence="7" id="KW-0961">Cell wall biogenesis/degradation</keyword>
<organism evidence="11 12">
    <name type="scientific">Colocasia esculenta</name>
    <name type="common">Wild taro</name>
    <name type="synonym">Arum esculentum</name>
    <dbReference type="NCBI Taxonomy" id="4460"/>
    <lineage>
        <taxon>Eukaryota</taxon>
        <taxon>Viridiplantae</taxon>
        <taxon>Streptophyta</taxon>
        <taxon>Embryophyta</taxon>
        <taxon>Tracheophyta</taxon>
        <taxon>Spermatophyta</taxon>
        <taxon>Magnoliopsida</taxon>
        <taxon>Liliopsida</taxon>
        <taxon>Araceae</taxon>
        <taxon>Aroideae</taxon>
        <taxon>Colocasieae</taxon>
        <taxon>Colocasia</taxon>
    </lineage>
</organism>
<dbReference type="GO" id="GO:0071555">
    <property type="term" value="P:cell wall organization"/>
    <property type="evidence" value="ECO:0007669"/>
    <property type="project" value="UniProtKB-KW"/>
</dbReference>
<evidence type="ECO:0000313" key="11">
    <source>
        <dbReference type="EMBL" id="MQL72596.1"/>
    </source>
</evidence>
<sequence>MKHLLTVLVLALVMANAFVAASPRHSHDVKSRGYKYQRQKGVGRKVKGNGHSTSAPPPPPPPPQSDDYDPHSRTFDITSFGAKGDGVTDDSKALQAAWRAACVVPSATIKIPSESKFLIRPIDGTILASSQLGDWSKSTLLQWVNFKWLNEFTITGSGTVDGQGSAWWNMTQDHHHPKVSNCIHIKMHEDRCYALRFYGSCNVTVRDIRILNSPQCHLKFDSSEGVKVTNITISSPGSSPNTDGIHIQQTQDVQIEHSDIGCGDDCVSIQAGCSNVHVHNINCGPGHGISLGGLGKDNSLACVSNITVEDVSIRNALYGVRIKTWQGGIGSVRNVTFTGVQVSEVETPIVIDQYYCNKKSCKNQTDAIAITGVKYKQITGTYSWQPMHIACSDSTPCTNVDLVDVQLSPSSDSASLHDALCWKSYGDSKGLILPFNIDCLQRGNKLFRALESHKYSC</sequence>
<evidence type="ECO:0000256" key="8">
    <source>
        <dbReference type="RuleBase" id="RU361169"/>
    </source>
</evidence>
<keyword evidence="3" id="KW-0134">Cell wall</keyword>
<dbReference type="EMBL" id="NMUH01000136">
    <property type="protein sequence ID" value="MQL72596.1"/>
    <property type="molecule type" value="Genomic_DNA"/>
</dbReference>
<feature type="compositionally biased region" description="Pro residues" evidence="9">
    <location>
        <begin position="55"/>
        <end position="64"/>
    </location>
</feature>
<evidence type="ECO:0000256" key="2">
    <source>
        <dbReference type="ARBA" id="ARBA00008834"/>
    </source>
</evidence>
<dbReference type="InterPro" id="IPR012334">
    <property type="entry name" value="Pectin_lyas_fold"/>
</dbReference>
<keyword evidence="6 8" id="KW-0326">Glycosidase</keyword>
<comment type="caution">
    <text evidence="11">The sequence shown here is derived from an EMBL/GenBank/DDBJ whole genome shotgun (WGS) entry which is preliminary data.</text>
</comment>